<comment type="caution">
    <text evidence="2">The sequence shown here is derived from an EMBL/GenBank/DDBJ whole genome shotgun (WGS) entry which is preliminary data.</text>
</comment>
<proteinExistence type="predicted"/>
<dbReference type="Proteomes" id="UP001516023">
    <property type="component" value="Unassembled WGS sequence"/>
</dbReference>
<evidence type="ECO:0000259" key="1">
    <source>
        <dbReference type="PROSITE" id="PS50206"/>
    </source>
</evidence>
<dbReference type="Pfam" id="PF12368">
    <property type="entry name" value="Rhodanese_C"/>
    <property type="match status" value="1"/>
</dbReference>
<dbReference type="SMART" id="SM00450">
    <property type="entry name" value="RHOD"/>
    <property type="match status" value="1"/>
</dbReference>
<dbReference type="InterPro" id="IPR022111">
    <property type="entry name" value="Rhodanese_C"/>
</dbReference>
<name>A0ABD3QV51_9STRA</name>
<dbReference type="PROSITE" id="PS50206">
    <property type="entry name" value="RHODANESE_3"/>
    <property type="match status" value="1"/>
</dbReference>
<organism evidence="2 3">
    <name type="scientific">Cyclotella cryptica</name>
    <dbReference type="NCBI Taxonomy" id="29204"/>
    <lineage>
        <taxon>Eukaryota</taxon>
        <taxon>Sar</taxon>
        <taxon>Stramenopiles</taxon>
        <taxon>Ochrophyta</taxon>
        <taxon>Bacillariophyta</taxon>
        <taxon>Coscinodiscophyceae</taxon>
        <taxon>Thalassiosirophycidae</taxon>
        <taxon>Stephanodiscales</taxon>
        <taxon>Stephanodiscaceae</taxon>
        <taxon>Cyclotella</taxon>
    </lineage>
</organism>
<dbReference type="Gene3D" id="3.30.70.100">
    <property type="match status" value="1"/>
</dbReference>
<dbReference type="SUPFAM" id="SSF52821">
    <property type="entry name" value="Rhodanese/Cell cycle control phosphatase"/>
    <property type="match status" value="1"/>
</dbReference>
<evidence type="ECO:0000313" key="3">
    <source>
        <dbReference type="Proteomes" id="UP001516023"/>
    </source>
</evidence>
<dbReference type="InterPro" id="IPR020936">
    <property type="entry name" value="TrhO"/>
</dbReference>
<dbReference type="InterPro" id="IPR001763">
    <property type="entry name" value="Rhodanese-like_dom"/>
</dbReference>
<protein>
    <recommendedName>
        <fullName evidence="1">Rhodanese domain-containing protein</fullName>
    </recommendedName>
</protein>
<evidence type="ECO:0000313" key="2">
    <source>
        <dbReference type="EMBL" id="KAL3804309.1"/>
    </source>
</evidence>
<dbReference type="PANTHER" id="PTHR43268">
    <property type="entry name" value="THIOSULFATE SULFURTRANSFERASE/RHODANESE-LIKE DOMAIN-CONTAINING PROTEIN 2"/>
    <property type="match status" value="1"/>
</dbReference>
<dbReference type="AlphaFoldDB" id="A0ABD3QV51"/>
<accession>A0ABD3QV51</accession>
<feature type="domain" description="Rhodanese" evidence="1">
    <location>
        <begin position="161"/>
        <end position="270"/>
    </location>
</feature>
<dbReference type="InterPro" id="IPR040503">
    <property type="entry name" value="TRHO_N"/>
</dbReference>
<dbReference type="Gene3D" id="3.40.250.10">
    <property type="entry name" value="Rhodanese-like domain"/>
    <property type="match status" value="1"/>
</dbReference>
<dbReference type="EMBL" id="JABMIG020000008">
    <property type="protein sequence ID" value="KAL3804309.1"/>
    <property type="molecule type" value="Genomic_DNA"/>
</dbReference>
<dbReference type="SUPFAM" id="SSF54928">
    <property type="entry name" value="RNA-binding domain, RBD"/>
    <property type="match status" value="1"/>
</dbReference>
<dbReference type="CDD" id="cd00590">
    <property type="entry name" value="RRM_SF"/>
    <property type="match status" value="1"/>
</dbReference>
<dbReference type="Pfam" id="PF00581">
    <property type="entry name" value="Rhodanese"/>
    <property type="match status" value="1"/>
</dbReference>
<dbReference type="PANTHER" id="PTHR43268:SF7">
    <property type="entry name" value="RHODANESE DOMAIN-CONTAINING PROTEIN"/>
    <property type="match status" value="1"/>
</dbReference>
<keyword evidence="3" id="KW-1185">Reference proteome</keyword>
<dbReference type="Pfam" id="PF17773">
    <property type="entry name" value="UPF0176_N"/>
    <property type="match status" value="1"/>
</dbReference>
<sequence>MSHEVIIPQNARAVCGKDLPPLDPSLSSSSTGSILLFYQYIEPEWTKSQHKQSLKKVIEIGTKCCITGRGRVAPEGLNCTLTGRPNDIRSFCYALREWDDVFSETDFKITDGVPLDKMFKSLSIRKTNELVAYGLAGEKAPSLKTFGGTHLEADQYHKAMQDPEAVIIDVRNAYESAIGHFQPPESGAKLIDPKMRNSIEFPKWLNSEDTKKQLSGKKVLMYCTGGIRCERATALLNQMTAVSDDLKLKGVYHCRGGIERYVKTYAEGGYWRGKNYLFDRRMEQTPHIKTSDAVENDIESKCCLCRVKWTVYRGQFKCHRSLCGVPVIVCDSCVRPATEKPLSLVCELCQEGYRAPVEAPDLVDMKRKAEELIDDERSVVSNRDLVPSKKLKMFYPDRIFLSRLPLTTTLTKVKEAFGPGNVLFVKWLTDKSNGGFYGSAIALLSSPEITQEFLKIGSLTDKGIKVDRKRIKVAQVFMKDDHSIFEKFEQKEYPPVGN</sequence>
<reference evidence="2 3" key="1">
    <citation type="journal article" date="2020" name="G3 (Bethesda)">
        <title>Improved Reference Genome for Cyclotella cryptica CCMP332, a Model for Cell Wall Morphogenesis, Salinity Adaptation, and Lipid Production in Diatoms (Bacillariophyta).</title>
        <authorList>
            <person name="Roberts W.R."/>
            <person name="Downey K.M."/>
            <person name="Ruck E.C."/>
            <person name="Traller J.C."/>
            <person name="Alverson A.J."/>
        </authorList>
    </citation>
    <scope>NUCLEOTIDE SEQUENCE [LARGE SCALE GENOMIC DNA]</scope>
    <source>
        <strain evidence="2 3">CCMP332</strain>
    </source>
</reference>
<dbReference type="InterPro" id="IPR036873">
    <property type="entry name" value="Rhodanese-like_dom_sf"/>
</dbReference>
<dbReference type="InterPro" id="IPR035979">
    <property type="entry name" value="RBD_domain_sf"/>
</dbReference>
<gene>
    <name evidence="2" type="ORF">HJC23_011237</name>
</gene>